<dbReference type="Gene3D" id="3.30.750.24">
    <property type="entry name" value="STAS domain"/>
    <property type="match status" value="1"/>
</dbReference>
<dbReference type="CDD" id="cd07043">
    <property type="entry name" value="STAS_anti-anti-sigma_factors"/>
    <property type="match status" value="1"/>
</dbReference>
<evidence type="ECO:0000313" key="3">
    <source>
        <dbReference type="Proteomes" id="UP000323257"/>
    </source>
</evidence>
<gene>
    <name evidence="2" type="ORF">BCM02_104457</name>
</gene>
<proteinExistence type="predicted"/>
<dbReference type="Proteomes" id="UP000323257">
    <property type="component" value="Unassembled WGS sequence"/>
</dbReference>
<dbReference type="SUPFAM" id="SSF52091">
    <property type="entry name" value="SpoIIaa-like"/>
    <property type="match status" value="1"/>
</dbReference>
<name>A0A5S5CBQ3_9BACL</name>
<evidence type="ECO:0000259" key="1">
    <source>
        <dbReference type="PROSITE" id="PS50801"/>
    </source>
</evidence>
<comment type="caution">
    <text evidence="2">The sequence shown here is derived from an EMBL/GenBank/DDBJ whole genome shotgun (WGS) entry which is preliminary data.</text>
</comment>
<protein>
    <submittedName>
        <fullName evidence="2">Stage II sporulation protein AA (Anti-sigma F factor antagonist)</fullName>
    </submittedName>
</protein>
<dbReference type="EMBL" id="VNHS01000004">
    <property type="protein sequence ID" value="TYP75776.1"/>
    <property type="molecule type" value="Genomic_DNA"/>
</dbReference>
<sequence length="117" mass="13312">MQQPLVIEKRQFPGGCVMQLRGELTRASEHEILDGFAAEFAGEVRFLVLDLTGITYINSGGMAVLIRFARTAKKAGMHTFAWGITPHYEKLFRMVGLTEWIMLYPNEFSVMQRIESL</sequence>
<dbReference type="RefSeq" id="WP_246183363.1">
    <property type="nucleotide sequence ID" value="NZ_VNHS01000004.1"/>
</dbReference>
<dbReference type="PROSITE" id="PS50801">
    <property type="entry name" value="STAS"/>
    <property type="match status" value="1"/>
</dbReference>
<dbReference type="AlphaFoldDB" id="A0A5S5CBQ3"/>
<dbReference type="Pfam" id="PF01740">
    <property type="entry name" value="STAS"/>
    <property type="match status" value="1"/>
</dbReference>
<dbReference type="InterPro" id="IPR002645">
    <property type="entry name" value="STAS_dom"/>
</dbReference>
<dbReference type="InterPro" id="IPR036513">
    <property type="entry name" value="STAS_dom_sf"/>
</dbReference>
<reference evidence="2 3" key="1">
    <citation type="submission" date="2019-07" db="EMBL/GenBank/DDBJ databases">
        <title>Genomic Encyclopedia of Type Strains, Phase III (KMG-III): the genomes of soil and plant-associated and newly described type strains.</title>
        <authorList>
            <person name="Whitman W."/>
        </authorList>
    </citation>
    <scope>NUCLEOTIDE SEQUENCE [LARGE SCALE GENOMIC DNA]</scope>
    <source>
        <strain evidence="2 3">BL24</strain>
    </source>
</reference>
<accession>A0A5S5CBQ3</accession>
<organism evidence="2 3">
    <name type="scientific">Paenibacillus methanolicus</name>
    <dbReference type="NCBI Taxonomy" id="582686"/>
    <lineage>
        <taxon>Bacteria</taxon>
        <taxon>Bacillati</taxon>
        <taxon>Bacillota</taxon>
        <taxon>Bacilli</taxon>
        <taxon>Bacillales</taxon>
        <taxon>Paenibacillaceae</taxon>
        <taxon>Paenibacillus</taxon>
    </lineage>
</organism>
<evidence type="ECO:0000313" key="2">
    <source>
        <dbReference type="EMBL" id="TYP75776.1"/>
    </source>
</evidence>
<keyword evidence="3" id="KW-1185">Reference proteome</keyword>
<dbReference type="GO" id="GO:0043856">
    <property type="term" value="F:anti-sigma factor antagonist activity"/>
    <property type="evidence" value="ECO:0007669"/>
    <property type="project" value="TreeGrafter"/>
</dbReference>
<dbReference type="PANTHER" id="PTHR33495">
    <property type="entry name" value="ANTI-SIGMA FACTOR ANTAGONIST TM_1081-RELATED-RELATED"/>
    <property type="match status" value="1"/>
</dbReference>
<feature type="domain" description="STAS" evidence="1">
    <location>
        <begin position="5"/>
        <end position="117"/>
    </location>
</feature>